<evidence type="ECO:0000313" key="1">
    <source>
        <dbReference type="EMBL" id="MBC6995172.1"/>
    </source>
</evidence>
<protein>
    <submittedName>
        <fullName evidence="1">DUF2911 domain-containing protein</fullName>
    </submittedName>
</protein>
<dbReference type="InterPro" id="IPR021314">
    <property type="entry name" value="DUF2911"/>
</dbReference>
<comment type="caution">
    <text evidence="1">The sequence shown here is derived from an EMBL/GenBank/DDBJ whole genome shotgun (WGS) entry which is preliminary data.</text>
</comment>
<accession>A0A923TDS5</accession>
<organism evidence="1 2">
    <name type="scientific">Neolewinella lacunae</name>
    <dbReference type="NCBI Taxonomy" id="1517758"/>
    <lineage>
        <taxon>Bacteria</taxon>
        <taxon>Pseudomonadati</taxon>
        <taxon>Bacteroidota</taxon>
        <taxon>Saprospiria</taxon>
        <taxon>Saprospirales</taxon>
        <taxon>Lewinellaceae</taxon>
        <taxon>Neolewinella</taxon>
    </lineage>
</organism>
<dbReference type="EMBL" id="JACSIT010000118">
    <property type="protein sequence ID" value="MBC6995172.1"/>
    <property type="molecule type" value="Genomic_DNA"/>
</dbReference>
<sequence>MANSSQNYEVKVLNDSIPSHRMELTGTVGGAPVTINYGSPAVNGRAIFGTLVPYGEVWRTGANEATRITFGSDVMVGADKQALPAGTYSLFTIPAEQGEWTVIFNKTAEQWGSNGYDQTADAARVSAQAMAADAPAERMAFGLDEATIKLMWADRVVAIPVAPAGM</sequence>
<dbReference type="Proteomes" id="UP000650081">
    <property type="component" value="Unassembled WGS sequence"/>
</dbReference>
<dbReference type="Pfam" id="PF11138">
    <property type="entry name" value="DUF2911"/>
    <property type="match status" value="1"/>
</dbReference>
<name>A0A923TDS5_9BACT</name>
<dbReference type="AlphaFoldDB" id="A0A923TDS5"/>
<reference evidence="1" key="1">
    <citation type="submission" date="2020-08" db="EMBL/GenBank/DDBJ databases">
        <title>Lewinella bacteria from marine environments.</title>
        <authorList>
            <person name="Zhong Y."/>
        </authorList>
    </citation>
    <scope>NUCLEOTIDE SEQUENCE</scope>
    <source>
        <strain evidence="1">KCTC 42187</strain>
    </source>
</reference>
<gene>
    <name evidence="1" type="ORF">H9S92_13410</name>
</gene>
<evidence type="ECO:0000313" key="2">
    <source>
        <dbReference type="Proteomes" id="UP000650081"/>
    </source>
</evidence>
<keyword evidence="2" id="KW-1185">Reference proteome</keyword>
<proteinExistence type="predicted"/>